<dbReference type="Gene3D" id="3.10.290.10">
    <property type="entry name" value="RNA-binding S4 domain"/>
    <property type="match status" value="1"/>
</dbReference>
<keyword evidence="1 3" id="KW-0694">RNA-binding</keyword>
<accession>A0A2G1DEY9</accession>
<sequence>MRLDQYLTKNSKIQSRNKATELIKSNKIKVNGVLISKPSFIIENPNLVNIQILEEDFFVSRAAYKLKYFLDEINIHIKNKIALDIGSSTGGFTQILLLNEVKNVYCIDVGSNQLHEKIKENKKIKFFENTDIRDFESNENFEIVTCDVSFISIHNILNDINRLAKDKIIILFKPQFEVGKNVKRDKKGVVKDKNAINLARKRFIDETIHLNWKLIYNSKSKLQGKDGNEEELFYFSK</sequence>
<dbReference type="NCBIfam" id="TIGR00478">
    <property type="entry name" value="tly"/>
    <property type="match status" value="1"/>
</dbReference>
<evidence type="ECO:0000259" key="4">
    <source>
        <dbReference type="SMART" id="SM00363"/>
    </source>
</evidence>
<dbReference type="SUPFAM" id="SSF53335">
    <property type="entry name" value="S-adenosyl-L-methionine-dependent methyltransferases"/>
    <property type="match status" value="1"/>
</dbReference>
<dbReference type="InterPro" id="IPR047048">
    <property type="entry name" value="TlyA"/>
</dbReference>
<dbReference type="Proteomes" id="UP000262712">
    <property type="component" value="Chromosome"/>
</dbReference>
<dbReference type="InterPro" id="IPR002877">
    <property type="entry name" value="RNA_MeTrfase_FtsJ_dom"/>
</dbReference>
<evidence type="ECO:0000313" key="7">
    <source>
        <dbReference type="Proteomes" id="UP000221222"/>
    </source>
</evidence>
<dbReference type="AlphaFoldDB" id="A0A2G1DEY9"/>
<dbReference type="CDD" id="cd00165">
    <property type="entry name" value="S4"/>
    <property type="match status" value="1"/>
</dbReference>
<dbReference type="Pfam" id="PF01728">
    <property type="entry name" value="FtsJ"/>
    <property type="match status" value="1"/>
</dbReference>
<dbReference type="SMART" id="SM00363">
    <property type="entry name" value="S4"/>
    <property type="match status" value="1"/>
</dbReference>
<dbReference type="EC" id="2.1.1.227" evidence="5"/>
<comment type="similarity">
    <text evidence="2">Belongs to the TlyA family.</text>
</comment>
<dbReference type="InterPro" id="IPR036986">
    <property type="entry name" value="S4_RNA-bd_sf"/>
</dbReference>
<organism evidence="6 7">
    <name type="scientific">Malaciobacter molluscorum LMG 25693</name>
    <dbReference type="NCBI Taxonomy" id="870501"/>
    <lineage>
        <taxon>Bacteria</taxon>
        <taxon>Pseudomonadati</taxon>
        <taxon>Campylobacterota</taxon>
        <taxon>Epsilonproteobacteria</taxon>
        <taxon>Campylobacterales</taxon>
        <taxon>Arcobacteraceae</taxon>
        <taxon>Malaciobacter</taxon>
    </lineage>
</organism>
<proteinExistence type="inferred from homology"/>
<dbReference type="InterPro" id="IPR029063">
    <property type="entry name" value="SAM-dependent_MTases_sf"/>
</dbReference>
<dbReference type="EMBL" id="CP032098">
    <property type="protein sequence ID" value="AXX91200.1"/>
    <property type="molecule type" value="Genomic_DNA"/>
</dbReference>
<evidence type="ECO:0000313" key="6">
    <source>
        <dbReference type="EMBL" id="PHO16896.1"/>
    </source>
</evidence>
<evidence type="ECO:0000313" key="5">
    <source>
        <dbReference type="EMBL" id="AXX91200.1"/>
    </source>
</evidence>
<evidence type="ECO:0000256" key="1">
    <source>
        <dbReference type="ARBA" id="ARBA00022884"/>
    </source>
</evidence>
<reference evidence="5 8" key="2">
    <citation type="submission" date="2018-08" db="EMBL/GenBank/DDBJ databases">
        <title>Complete genome of the Arcobacter molluscorum type strain LMG 25693.</title>
        <authorList>
            <person name="Miller W.G."/>
            <person name="Yee E."/>
            <person name="Bono J.L."/>
        </authorList>
    </citation>
    <scope>NUCLEOTIDE SEQUENCE [LARGE SCALE GENOMIC DNA]</scope>
    <source>
        <strain evidence="5 8">CECT 7696</strain>
    </source>
</reference>
<gene>
    <name evidence="5" type="primary">tlyA</name>
    <name evidence="5" type="ORF">AMOL_0164</name>
    <name evidence="6" type="ORF">CPU12_13315</name>
</gene>
<dbReference type="Gene3D" id="3.40.50.150">
    <property type="entry name" value="Vaccinia Virus protein VP39"/>
    <property type="match status" value="1"/>
</dbReference>
<dbReference type="CDD" id="cd02440">
    <property type="entry name" value="AdoMet_MTases"/>
    <property type="match status" value="1"/>
</dbReference>
<dbReference type="EMBL" id="NXFY01000030">
    <property type="protein sequence ID" value="PHO16896.1"/>
    <property type="molecule type" value="Genomic_DNA"/>
</dbReference>
<dbReference type="Pfam" id="PF01479">
    <property type="entry name" value="S4"/>
    <property type="match status" value="1"/>
</dbReference>
<feature type="domain" description="RNA-binding S4" evidence="4">
    <location>
        <begin position="1"/>
        <end position="64"/>
    </location>
</feature>
<reference evidence="6 7" key="1">
    <citation type="submission" date="2017-09" db="EMBL/GenBank/DDBJ databases">
        <title>Arcobacter canalis sp. nov., a new species isolated from a water canal contaminated with urban sewage.</title>
        <authorList>
            <person name="Perez-Cataluna A."/>
            <person name="Salas-Masso N."/>
            <person name="Figueras M.J."/>
        </authorList>
    </citation>
    <scope>NUCLEOTIDE SEQUENCE [LARGE SCALE GENOMIC DNA]</scope>
    <source>
        <strain evidence="6 7">F98-3</strain>
    </source>
</reference>
<dbReference type="PANTHER" id="PTHR32319">
    <property type="entry name" value="BACTERIAL HEMOLYSIN-LIKE PROTEIN"/>
    <property type="match status" value="1"/>
</dbReference>
<dbReference type="Proteomes" id="UP000221222">
    <property type="component" value="Unassembled WGS sequence"/>
</dbReference>
<dbReference type="SUPFAM" id="SSF55174">
    <property type="entry name" value="Alpha-L RNA-binding motif"/>
    <property type="match status" value="1"/>
</dbReference>
<dbReference type="GO" id="GO:0032259">
    <property type="term" value="P:methylation"/>
    <property type="evidence" value="ECO:0007669"/>
    <property type="project" value="UniProtKB-KW"/>
</dbReference>
<dbReference type="InterPro" id="IPR002942">
    <property type="entry name" value="S4_RNA-bd"/>
</dbReference>
<dbReference type="PANTHER" id="PTHR32319:SF0">
    <property type="entry name" value="BACTERIAL HEMOLYSIN-LIKE PROTEIN"/>
    <property type="match status" value="1"/>
</dbReference>
<dbReference type="GO" id="GO:0008168">
    <property type="term" value="F:methyltransferase activity"/>
    <property type="evidence" value="ECO:0007669"/>
    <property type="project" value="UniProtKB-KW"/>
</dbReference>
<name>A0A2G1DEY9_9BACT</name>
<keyword evidence="6" id="KW-0808">Transferase</keyword>
<evidence type="ECO:0000256" key="3">
    <source>
        <dbReference type="PROSITE-ProRule" id="PRU00182"/>
    </source>
</evidence>
<keyword evidence="6" id="KW-0489">Methyltransferase</keyword>
<dbReference type="EC" id="2.1.1.226" evidence="5"/>
<dbReference type="KEGG" id="amol:AMOL_0164"/>
<dbReference type="InterPro" id="IPR004538">
    <property type="entry name" value="Hemolysin_A/TlyA"/>
</dbReference>
<keyword evidence="7" id="KW-1185">Reference proteome</keyword>
<dbReference type="PROSITE" id="PS50889">
    <property type="entry name" value="S4"/>
    <property type="match status" value="1"/>
</dbReference>
<evidence type="ECO:0000256" key="2">
    <source>
        <dbReference type="ARBA" id="ARBA00029460"/>
    </source>
</evidence>
<dbReference type="RefSeq" id="WP_099343605.1">
    <property type="nucleotide sequence ID" value="NZ_CP032098.1"/>
</dbReference>
<evidence type="ECO:0000313" key="8">
    <source>
        <dbReference type="Proteomes" id="UP000262712"/>
    </source>
</evidence>
<protein>
    <submittedName>
        <fullName evidence="5">16S/23S rRNA (Cytidine-2'-O)-methyltransferase</fullName>
        <ecNumber evidence="5">2.1.1.226</ecNumber>
        <ecNumber evidence="5">2.1.1.227</ecNumber>
    </submittedName>
    <submittedName>
        <fullName evidence="6">TlyA family rRNA (Cytidine-2'-O)-methyltransferase</fullName>
    </submittedName>
</protein>
<dbReference type="GO" id="GO:0003723">
    <property type="term" value="F:RNA binding"/>
    <property type="evidence" value="ECO:0007669"/>
    <property type="project" value="UniProtKB-KW"/>
</dbReference>